<dbReference type="InterPro" id="IPR051010">
    <property type="entry name" value="BCAA_transport"/>
</dbReference>
<feature type="domain" description="Leucine-binding protein" evidence="6">
    <location>
        <begin position="38"/>
        <end position="380"/>
    </location>
</feature>
<dbReference type="Gene3D" id="3.40.50.2300">
    <property type="match status" value="2"/>
</dbReference>
<accession>A0AA42CJF1</accession>
<evidence type="ECO:0000256" key="4">
    <source>
        <dbReference type="ARBA" id="ARBA00022970"/>
    </source>
</evidence>
<comment type="caution">
    <text evidence="7">The sequence shown here is derived from an EMBL/GenBank/DDBJ whole genome shotgun (WGS) entry which is preliminary data.</text>
</comment>
<protein>
    <submittedName>
        <fullName evidence="7">ABC transporter substrate-binding protein</fullName>
    </submittedName>
</protein>
<evidence type="ECO:0000313" key="8">
    <source>
        <dbReference type="Proteomes" id="UP001165679"/>
    </source>
</evidence>
<evidence type="ECO:0000259" key="6">
    <source>
        <dbReference type="Pfam" id="PF13458"/>
    </source>
</evidence>
<keyword evidence="2" id="KW-0813">Transport</keyword>
<dbReference type="PANTHER" id="PTHR30483">
    <property type="entry name" value="LEUCINE-SPECIFIC-BINDING PROTEIN"/>
    <property type="match status" value="1"/>
</dbReference>
<feature type="signal peptide" evidence="5">
    <location>
        <begin position="1"/>
        <end position="33"/>
    </location>
</feature>
<feature type="chain" id="PRO_5041311533" evidence="5">
    <location>
        <begin position="34"/>
        <end position="407"/>
    </location>
</feature>
<keyword evidence="4" id="KW-0029">Amino-acid transport</keyword>
<comment type="similarity">
    <text evidence="1">Belongs to the leucine-binding protein family.</text>
</comment>
<evidence type="ECO:0000256" key="2">
    <source>
        <dbReference type="ARBA" id="ARBA00022448"/>
    </source>
</evidence>
<dbReference type="SUPFAM" id="SSF53822">
    <property type="entry name" value="Periplasmic binding protein-like I"/>
    <property type="match status" value="1"/>
</dbReference>
<keyword evidence="8" id="KW-1185">Reference proteome</keyword>
<dbReference type="Pfam" id="PF13458">
    <property type="entry name" value="Peripla_BP_6"/>
    <property type="match status" value="1"/>
</dbReference>
<dbReference type="CDD" id="cd06340">
    <property type="entry name" value="PBP1_ABC_ligand_binding-like"/>
    <property type="match status" value="1"/>
</dbReference>
<gene>
    <name evidence="7" type="ORF">OL599_19775</name>
</gene>
<dbReference type="EMBL" id="JAPDNT010000024">
    <property type="protein sequence ID" value="MCW3476810.1"/>
    <property type="molecule type" value="Genomic_DNA"/>
</dbReference>
<keyword evidence="3 5" id="KW-0732">Signal</keyword>
<organism evidence="7 8">
    <name type="scientific">Limobrevibacterium gyesilva</name>
    <dbReference type="NCBI Taxonomy" id="2991712"/>
    <lineage>
        <taxon>Bacteria</taxon>
        <taxon>Pseudomonadati</taxon>
        <taxon>Pseudomonadota</taxon>
        <taxon>Alphaproteobacteria</taxon>
        <taxon>Acetobacterales</taxon>
        <taxon>Acetobacteraceae</taxon>
        <taxon>Limobrevibacterium</taxon>
    </lineage>
</organism>
<proteinExistence type="inferred from homology"/>
<dbReference type="PRINTS" id="PR00337">
    <property type="entry name" value="LEUILEVALBP"/>
</dbReference>
<dbReference type="PROSITE" id="PS51318">
    <property type="entry name" value="TAT"/>
    <property type="match status" value="1"/>
</dbReference>
<reference evidence="7" key="2">
    <citation type="submission" date="2022-10" db="EMBL/GenBank/DDBJ databases">
        <authorList>
            <person name="Trinh H.N."/>
        </authorList>
    </citation>
    <scope>NUCLEOTIDE SEQUENCE</scope>
    <source>
        <strain evidence="7">RN2-1</strain>
    </source>
</reference>
<dbReference type="RefSeq" id="WP_264715645.1">
    <property type="nucleotide sequence ID" value="NZ_JAPDNT010000024.1"/>
</dbReference>
<dbReference type="InterPro" id="IPR006311">
    <property type="entry name" value="TAT_signal"/>
</dbReference>
<dbReference type="AlphaFoldDB" id="A0AA42CJF1"/>
<sequence>MTDKTRPDAARLSRRAALATGAATLALPLVARAQAPVVKVGLIHPVTGALAGAGQRCRMGGQMAITDINAAGGIKAMGGAKLEALLGDAQGRPEIAASLVDQMAEAGASGFTGCFASALGLAATQAAAKYNIPFSIDSGIADALTTRGLKNVFRFFPNNTTATTDAMAALDQINRKAGSPAKTAVIVHEDSEFGTNSAKLQAAALPKIGIEVKALIPHATPTRDFTNIVLRIKSEKPDLVVITNYENEYVLLARTLVQQRVDLVSTFSISGGGFSLKFAKEAPAVAENMIDFNHWYNPKDPRALAFRKRIEDSGQIFSWEYPFGYFAVRLLADAWERAGSADKDKTIAALAASTFSDHFMPYGPTKFTDGQNAGSHPVALQIQKGDIKVIWPEAFADAPAVFPRPKA</sequence>
<evidence type="ECO:0000256" key="5">
    <source>
        <dbReference type="SAM" id="SignalP"/>
    </source>
</evidence>
<dbReference type="Proteomes" id="UP001165679">
    <property type="component" value="Unassembled WGS sequence"/>
</dbReference>
<name>A0AA42CJF1_9PROT</name>
<dbReference type="PANTHER" id="PTHR30483:SF37">
    <property type="entry name" value="ABC TRANSPORTER SUBSTRATE-BINDING PROTEIN"/>
    <property type="match status" value="1"/>
</dbReference>
<dbReference type="InterPro" id="IPR028082">
    <property type="entry name" value="Peripla_BP_I"/>
</dbReference>
<dbReference type="GO" id="GO:0006865">
    <property type="term" value="P:amino acid transport"/>
    <property type="evidence" value="ECO:0007669"/>
    <property type="project" value="UniProtKB-KW"/>
</dbReference>
<evidence type="ECO:0000256" key="3">
    <source>
        <dbReference type="ARBA" id="ARBA00022729"/>
    </source>
</evidence>
<reference evidence="7" key="1">
    <citation type="submission" date="2022-09" db="EMBL/GenBank/DDBJ databases">
        <title>Rhodovastum sp. nov. RN2-1 isolated from soil in Seongnam, South Korea.</title>
        <authorList>
            <person name="Le N.T."/>
        </authorList>
    </citation>
    <scope>NUCLEOTIDE SEQUENCE</scope>
    <source>
        <strain evidence="7">RN2-1</strain>
    </source>
</reference>
<evidence type="ECO:0000256" key="1">
    <source>
        <dbReference type="ARBA" id="ARBA00010062"/>
    </source>
</evidence>
<dbReference type="InterPro" id="IPR028081">
    <property type="entry name" value="Leu-bd"/>
</dbReference>
<evidence type="ECO:0000313" key="7">
    <source>
        <dbReference type="EMBL" id="MCW3476810.1"/>
    </source>
</evidence>
<dbReference type="InterPro" id="IPR000709">
    <property type="entry name" value="Leu_Ile_Val-bd"/>
</dbReference>